<dbReference type="PANTHER" id="PTHR21600:SF49">
    <property type="entry name" value="MITOCHONDRIAL MRNA PSEUDOURIDINE SYNTHASE RPUSD3"/>
    <property type="match status" value="1"/>
</dbReference>
<dbReference type="GO" id="GO:0009982">
    <property type="term" value="F:pseudouridine synthase activity"/>
    <property type="evidence" value="ECO:0007669"/>
    <property type="project" value="InterPro"/>
</dbReference>
<name>A0A0B6ZBE5_9EUPU</name>
<dbReference type="GO" id="GO:0001522">
    <property type="term" value="P:pseudouridine synthesis"/>
    <property type="evidence" value="ECO:0007669"/>
    <property type="project" value="InterPro"/>
</dbReference>
<dbReference type="GO" id="GO:0003723">
    <property type="term" value="F:RNA binding"/>
    <property type="evidence" value="ECO:0007669"/>
    <property type="project" value="InterPro"/>
</dbReference>
<reference evidence="1" key="1">
    <citation type="submission" date="2014-12" db="EMBL/GenBank/DDBJ databases">
        <title>Insight into the proteome of Arion vulgaris.</title>
        <authorList>
            <person name="Aradska J."/>
            <person name="Bulat T."/>
            <person name="Smidak R."/>
            <person name="Sarate P."/>
            <person name="Gangsoo J."/>
            <person name="Sialana F."/>
            <person name="Bilban M."/>
            <person name="Lubec G."/>
        </authorList>
    </citation>
    <scope>NUCLEOTIDE SEQUENCE</scope>
    <source>
        <tissue evidence="1">Skin</tissue>
    </source>
</reference>
<evidence type="ECO:0008006" key="2">
    <source>
        <dbReference type="Google" id="ProtNLM"/>
    </source>
</evidence>
<gene>
    <name evidence="1" type="primary">ORF56611</name>
</gene>
<evidence type="ECO:0000313" key="1">
    <source>
        <dbReference type="EMBL" id="CEK65884.1"/>
    </source>
</evidence>
<organism evidence="1">
    <name type="scientific">Arion vulgaris</name>
    <dbReference type="NCBI Taxonomy" id="1028688"/>
    <lineage>
        <taxon>Eukaryota</taxon>
        <taxon>Metazoa</taxon>
        <taxon>Spiralia</taxon>
        <taxon>Lophotrochozoa</taxon>
        <taxon>Mollusca</taxon>
        <taxon>Gastropoda</taxon>
        <taxon>Heterobranchia</taxon>
        <taxon>Euthyneura</taxon>
        <taxon>Panpulmonata</taxon>
        <taxon>Eupulmonata</taxon>
        <taxon>Stylommatophora</taxon>
        <taxon>Helicina</taxon>
        <taxon>Arionoidea</taxon>
        <taxon>Arionidae</taxon>
        <taxon>Arion</taxon>
    </lineage>
</organism>
<accession>A0A0B6ZBE5</accession>
<dbReference type="PANTHER" id="PTHR21600">
    <property type="entry name" value="MITOCHONDRIAL RNA PSEUDOURIDINE SYNTHASE"/>
    <property type="match status" value="1"/>
</dbReference>
<sequence>MSSIVKISTTIRFRSSHILAPSPIFAVLRDCLSFKSALTTPNIFFITNGCRCISSLHKPFFATIPNDTLADTRGSPPHHRRIMSLWTGSRPCYEHLLNKALFGWNRSYFDLTTRVRCLNNHSHNYDTRKQSDVRDEDMSKQMYQNIVFMDDNLVAVNKPYGLSVFGSSTESSEKSGDSKNKNNIKTLSNILPSLNNKLNCPALSVGLSLKSFYSGIVLLCKHKESAKKLTSFIAECQTQKIQYITYLAITVGMPQCSYEVDLTTNIKRERLHNREMSTVTDIYCHSACKEGKMIKILFNVKPLVVNRSAGAALVQVTINKDKWGAVEVLMSHYLSPVLGDHIYSSRTYMVAEVPFAASAHAAPPAKQKLPSSITELLNSNTDSNDQAEPLFVHRHKLVLNKFPKRSSPPVIITAPPQKEFLTTLQCLGLYKEDMFS</sequence>
<protein>
    <recommendedName>
        <fullName evidence="2">Pseudouridine synthase RsuA/RluA-like domain-containing protein</fullName>
    </recommendedName>
</protein>
<dbReference type="EMBL" id="HACG01019019">
    <property type="protein sequence ID" value="CEK65884.1"/>
    <property type="molecule type" value="Transcribed_RNA"/>
</dbReference>
<proteinExistence type="predicted"/>
<dbReference type="AlphaFoldDB" id="A0A0B6ZBE5"/>
<dbReference type="SUPFAM" id="SSF55120">
    <property type="entry name" value="Pseudouridine synthase"/>
    <property type="match status" value="1"/>
</dbReference>
<dbReference type="Gene3D" id="3.30.2350.10">
    <property type="entry name" value="Pseudouridine synthase"/>
    <property type="match status" value="1"/>
</dbReference>
<dbReference type="InterPro" id="IPR020103">
    <property type="entry name" value="PsdUridine_synth_cat_dom_sf"/>
</dbReference>
<dbReference type="InterPro" id="IPR050188">
    <property type="entry name" value="RluA_PseudoU_synthase"/>
</dbReference>